<gene>
    <name evidence="1" type="ORF">DXC61_03240</name>
</gene>
<sequence length="429" mass="49806">MNYNALTAKSVEIIGKCLEQCLCTQKNSFVADLFGNISPFDEEFYTSSLVDSKIVEDRFVDALVNASITNDCDAFKKYLSEILVEAEGHECDIKKAGAEWVQMYACDTPTCFRDYAAYLEQAEKFAKIEESFFRQFCNTRKHGRKMWNSAGAPIRHDLHKSSSVCSDNYSISLYTLKQCAGKDAMQIFGLYKRIISCFLRTYRYAQGIDLYAQSLHSNPIQARIILNKNIEQAFFDLKIQDANNIDKDMIDLAKRKIDAQMLNSIYNKTIMDLAPFYYHYITTGQFPWFSILLKDKENHYGKLTEIEHNIFKEIKDPMLREKAALNTRKLIYNFAKLQKTKYEGCNHQMKTLTDGEVLAFMVEDMDNSVMVNYPMKKLLRDYFCKLRNQEADADVNKIYKAFNYAKNNMSDHDNKKKAFDEKVKEILDS</sequence>
<name>A0AA92SZH3_9BACT</name>
<organism evidence="1 2">
    <name type="scientific">Segatella copri</name>
    <dbReference type="NCBI Taxonomy" id="165179"/>
    <lineage>
        <taxon>Bacteria</taxon>
        <taxon>Pseudomonadati</taxon>
        <taxon>Bacteroidota</taxon>
        <taxon>Bacteroidia</taxon>
        <taxon>Bacteroidales</taxon>
        <taxon>Prevotellaceae</taxon>
        <taxon>Segatella</taxon>
    </lineage>
</organism>
<dbReference type="EMBL" id="QSSA01000005">
    <property type="protein sequence ID" value="RGL63321.1"/>
    <property type="molecule type" value="Genomic_DNA"/>
</dbReference>
<accession>A0AA92SZH3</accession>
<comment type="caution">
    <text evidence="1">The sequence shown here is derived from an EMBL/GenBank/DDBJ whole genome shotgun (WGS) entry which is preliminary data.</text>
</comment>
<dbReference type="RefSeq" id="WP_117692447.1">
    <property type="nucleotide sequence ID" value="NZ_CP042464.1"/>
</dbReference>
<evidence type="ECO:0000313" key="1">
    <source>
        <dbReference type="EMBL" id="RGL63321.1"/>
    </source>
</evidence>
<dbReference type="Proteomes" id="UP000261187">
    <property type="component" value="Unassembled WGS sequence"/>
</dbReference>
<proteinExistence type="predicted"/>
<reference evidence="1 2" key="1">
    <citation type="submission" date="2018-08" db="EMBL/GenBank/DDBJ databases">
        <title>A genome reference for cultivated species of the human gut microbiota.</title>
        <authorList>
            <person name="Zou Y."/>
            <person name="Xue W."/>
            <person name="Luo G."/>
        </authorList>
    </citation>
    <scope>NUCLEOTIDE SEQUENCE [LARGE SCALE GENOMIC DNA]</scope>
    <source>
        <strain evidence="1 2">TF06-40</strain>
    </source>
</reference>
<protein>
    <submittedName>
        <fullName evidence="1">Uncharacterized protein</fullName>
    </submittedName>
</protein>
<evidence type="ECO:0000313" key="2">
    <source>
        <dbReference type="Proteomes" id="UP000261187"/>
    </source>
</evidence>
<dbReference type="AlphaFoldDB" id="A0AA92SZH3"/>